<protein>
    <recommendedName>
        <fullName evidence="11">C2H2-type domain-containing protein</fullName>
    </recommendedName>
</protein>
<comment type="subcellular location">
    <subcellularLocation>
        <location evidence="2">Cytoplasm</location>
    </subcellularLocation>
    <subcellularLocation>
        <location evidence="1">Nucleus</location>
    </subcellularLocation>
</comment>
<evidence type="ECO:0000259" key="11">
    <source>
        <dbReference type="PROSITE" id="PS00028"/>
    </source>
</evidence>
<name>A0A0D2N4T1_HYPSF</name>
<evidence type="ECO:0000256" key="7">
    <source>
        <dbReference type="ARBA" id="ARBA00022833"/>
    </source>
</evidence>
<evidence type="ECO:0000256" key="4">
    <source>
        <dbReference type="ARBA" id="ARBA00022517"/>
    </source>
</evidence>
<dbReference type="OrthoDB" id="24683at2759"/>
<dbReference type="GO" id="GO:0005634">
    <property type="term" value="C:nucleus"/>
    <property type="evidence" value="ECO:0007669"/>
    <property type="project" value="UniProtKB-SubCell"/>
</dbReference>
<keyword evidence="5" id="KW-0479">Metal-binding</keyword>
<keyword evidence="4" id="KW-0690">Ribosome biogenesis</keyword>
<sequence>MPGEMSTEPLGQGGRDLDQIQDIDLAPERRAELEAQPINYELPGLGQHYCVECAKYYETDIALQSHWKSKIHKRRLKQLREPAYTIEESERAAGLGRETRRPVASAAPTVPLEMVVEPTVV</sequence>
<dbReference type="STRING" id="945553.A0A0D2N4T1"/>
<organism evidence="12 13">
    <name type="scientific">Hypholoma sublateritium (strain FD-334 SS-4)</name>
    <dbReference type="NCBI Taxonomy" id="945553"/>
    <lineage>
        <taxon>Eukaryota</taxon>
        <taxon>Fungi</taxon>
        <taxon>Dikarya</taxon>
        <taxon>Basidiomycota</taxon>
        <taxon>Agaricomycotina</taxon>
        <taxon>Agaricomycetes</taxon>
        <taxon>Agaricomycetidae</taxon>
        <taxon>Agaricales</taxon>
        <taxon>Agaricineae</taxon>
        <taxon>Strophariaceae</taxon>
        <taxon>Hypholoma</taxon>
    </lineage>
</organism>
<dbReference type="GO" id="GO:0042254">
    <property type="term" value="P:ribosome biogenesis"/>
    <property type="evidence" value="ECO:0007669"/>
    <property type="project" value="UniProtKB-KW"/>
</dbReference>
<dbReference type="PANTHER" id="PTHR46095">
    <property type="entry name" value="ZINC FINGER PROTEIN 593"/>
    <property type="match status" value="1"/>
</dbReference>
<evidence type="ECO:0000313" key="12">
    <source>
        <dbReference type="EMBL" id="KJA14159.1"/>
    </source>
</evidence>
<dbReference type="InterPro" id="IPR036236">
    <property type="entry name" value="Znf_C2H2_sf"/>
</dbReference>
<dbReference type="Gene3D" id="3.30.160.60">
    <property type="entry name" value="Classic Zinc Finger"/>
    <property type="match status" value="1"/>
</dbReference>
<evidence type="ECO:0000256" key="1">
    <source>
        <dbReference type="ARBA" id="ARBA00004123"/>
    </source>
</evidence>
<accession>A0A0D2N4T1</accession>
<evidence type="ECO:0000256" key="8">
    <source>
        <dbReference type="ARBA" id="ARBA00023242"/>
    </source>
</evidence>
<gene>
    <name evidence="12" type="ORF">HYPSUDRAFT_208961</name>
</gene>
<dbReference type="PANTHER" id="PTHR46095:SF1">
    <property type="entry name" value="ZINC FINGER PROTEIN 593"/>
    <property type="match status" value="1"/>
</dbReference>
<dbReference type="AlphaFoldDB" id="A0A0D2N4T1"/>
<evidence type="ECO:0000256" key="2">
    <source>
        <dbReference type="ARBA" id="ARBA00004496"/>
    </source>
</evidence>
<dbReference type="InterPro" id="IPR051879">
    <property type="entry name" value="C2H2-ZF_Maturation_Protein"/>
</dbReference>
<feature type="domain" description="C2H2-type" evidence="11">
    <location>
        <begin position="50"/>
        <end position="72"/>
    </location>
</feature>
<dbReference type="GO" id="GO:0008270">
    <property type="term" value="F:zinc ion binding"/>
    <property type="evidence" value="ECO:0007669"/>
    <property type="project" value="UniProtKB-KW"/>
</dbReference>
<comment type="similarity">
    <text evidence="9">Belongs to the ZNF593/BUD20 C2H2-type zinc-finger protein family.</text>
</comment>
<dbReference type="Pfam" id="PF12171">
    <property type="entry name" value="zf-C2H2_jaz"/>
    <property type="match status" value="1"/>
</dbReference>
<keyword evidence="8" id="KW-0539">Nucleus</keyword>
<feature type="region of interest" description="Disordered" evidence="10">
    <location>
        <begin position="1"/>
        <end position="21"/>
    </location>
</feature>
<dbReference type="GO" id="GO:0005737">
    <property type="term" value="C:cytoplasm"/>
    <property type="evidence" value="ECO:0007669"/>
    <property type="project" value="UniProtKB-SubCell"/>
</dbReference>
<dbReference type="GO" id="GO:0003676">
    <property type="term" value="F:nucleic acid binding"/>
    <property type="evidence" value="ECO:0007669"/>
    <property type="project" value="InterPro"/>
</dbReference>
<reference evidence="13" key="1">
    <citation type="submission" date="2014-04" db="EMBL/GenBank/DDBJ databases">
        <title>Evolutionary Origins and Diversification of the Mycorrhizal Mutualists.</title>
        <authorList>
            <consortium name="DOE Joint Genome Institute"/>
            <consortium name="Mycorrhizal Genomics Consortium"/>
            <person name="Kohler A."/>
            <person name="Kuo A."/>
            <person name="Nagy L.G."/>
            <person name="Floudas D."/>
            <person name="Copeland A."/>
            <person name="Barry K.W."/>
            <person name="Cichocki N."/>
            <person name="Veneault-Fourrey C."/>
            <person name="LaButti K."/>
            <person name="Lindquist E.A."/>
            <person name="Lipzen A."/>
            <person name="Lundell T."/>
            <person name="Morin E."/>
            <person name="Murat C."/>
            <person name="Riley R."/>
            <person name="Ohm R."/>
            <person name="Sun H."/>
            <person name="Tunlid A."/>
            <person name="Henrissat B."/>
            <person name="Grigoriev I.V."/>
            <person name="Hibbett D.S."/>
            <person name="Martin F."/>
        </authorList>
    </citation>
    <scope>NUCLEOTIDE SEQUENCE [LARGE SCALE GENOMIC DNA]</scope>
    <source>
        <strain evidence="13">FD-334 SS-4</strain>
    </source>
</reference>
<dbReference type="InterPro" id="IPR022755">
    <property type="entry name" value="Znf_C2H2_jaz"/>
</dbReference>
<proteinExistence type="inferred from homology"/>
<dbReference type="InterPro" id="IPR013087">
    <property type="entry name" value="Znf_C2H2_type"/>
</dbReference>
<dbReference type="SMART" id="SM00451">
    <property type="entry name" value="ZnF_U1"/>
    <property type="match status" value="1"/>
</dbReference>
<dbReference type="EMBL" id="KN817692">
    <property type="protein sequence ID" value="KJA14159.1"/>
    <property type="molecule type" value="Genomic_DNA"/>
</dbReference>
<keyword evidence="13" id="KW-1185">Reference proteome</keyword>
<evidence type="ECO:0000256" key="9">
    <source>
        <dbReference type="ARBA" id="ARBA00038064"/>
    </source>
</evidence>
<dbReference type="Proteomes" id="UP000054270">
    <property type="component" value="Unassembled WGS sequence"/>
</dbReference>
<evidence type="ECO:0000256" key="3">
    <source>
        <dbReference type="ARBA" id="ARBA00022490"/>
    </source>
</evidence>
<dbReference type="PROSITE" id="PS00028">
    <property type="entry name" value="ZINC_FINGER_C2H2_1"/>
    <property type="match status" value="1"/>
</dbReference>
<dbReference type="SUPFAM" id="SSF57667">
    <property type="entry name" value="beta-beta-alpha zinc fingers"/>
    <property type="match status" value="1"/>
</dbReference>
<dbReference type="InterPro" id="IPR003604">
    <property type="entry name" value="Matrin/U1-like-C_Znf_C2H2"/>
</dbReference>
<dbReference type="FunFam" id="3.30.160.60:FF:000299">
    <property type="entry name" value="Zinc finger protein 593"/>
    <property type="match status" value="1"/>
</dbReference>
<dbReference type="GO" id="GO:0043021">
    <property type="term" value="F:ribonucleoprotein complex binding"/>
    <property type="evidence" value="ECO:0007669"/>
    <property type="project" value="UniProtKB-ARBA"/>
</dbReference>
<evidence type="ECO:0000256" key="6">
    <source>
        <dbReference type="ARBA" id="ARBA00022771"/>
    </source>
</evidence>
<keyword evidence="6" id="KW-0863">Zinc-finger</keyword>
<keyword evidence="7" id="KW-0862">Zinc</keyword>
<keyword evidence="3" id="KW-0963">Cytoplasm</keyword>
<evidence type="ECO:0000313" key="13">
    <source>
        <dbReference type="Proteomes" id="UP000054270"/>
    </source>
</evidence>
<evidence type="ECO:0000256" key="10">
    <source>
        <dbReference type="SAM" id="MobiDB-lite"/>
    </source>
</evidence>
<evidence type="ECO:0000256" key="5">
    <source>
        <dbReference type="ARBA" id="ARBA00022723"/>
    </source>
</evidence>